<keyword evidence="3" id="KW-1185">Reference proteome</keyword>
<sequence length="615" mass="67967">MPDSSERFSGMSRRDYLRYGVTGSVALLAGCSGDGGGGSNGESGGGGSGTGATFNVFDPNTGGTAPANRHLNPWNPTQNGCWHPGANIFDRAVVHSPATNEGYSIIAQEWEMVEDTTLEFRLSDAFTWHNGDSVTAQDWALQFDIGLGILAAQAEDGARPHPLVKSAEAVDDTTLQVGFHDTLDESWALQNAVSDLAGREGRGIFTKSGEEPWETWKTRLEEGDDAVLEEITTSNEPTLSADTVGNGAFQVAEVGDTTTIMEVYDDHPNADSIELDEFRLDLYESNIPTQPYSAGEVDAAHTGFPVQEDLQSNLPEGHTLFRETLSTNKLFAFNCGHEVDYETPFSDPKVRKAVCHVFDRERLPQLLQGVNRPFGWGPCRVPGNILEEGNHPAADWVEDFTLYGQNDTERATELLNQAGYEQDDDGNWLSPDGSRFEINWMNGIERPDHQLLQRNLKDFGIAINQEQVDSATLDERRTVGDYHVMPDGSSANGITAMWTLDLVPNWIQSITHYQPERDVPMPVGDPEGSNGTKTINVEEHIRQWQITGEDQYHKELMWWWNQTLPEMEAMFQPDAGAYDGGNWELDAQDAIVDGVDDALYIAPKMEDGTIRYIGD</sequence>
<dbReference type="SUPFAM" id="SSF53850">
    <property type="entry name" value="Periplasmic binding protein-like II"/>
    <property type="match status" value="1"/>
</dbReference>
<dbReference type="InterPro" id="IPR000914">
    <property type="entry name" value="SBP_5_dom"/>
</dbReference>
<evidence type="ECO:0000259" key="1">
    <source>
        <dbReference type="Pfam" id="PF00496"/>
    </source>
</evidence>
<dbReference type="RefSeq" id="WP_310897652.1">
    <property type="nucleotide sequence ID" value="NZ_JAMQOM010000009.1"/>
</dbReference>
<reference evidence="2 3" key="1">
    <citation type="submission" date="2022-06" db="EMBL/GenBank/DDBJ databases">
        <title>Haloarcula sp. a new haloarchaeum isolate from saline soil.</title>
        <authorList>
            <person name="Strakova D."/>
            <person name="Galisteo C."/>
            <person name="Sanchez-Porro C."/>
            <person name="Ventosa A."/>
        </authorList>
    </citation>
    <scope>NUCLEOTIDE SEQUENCE [LARGE SCALE GENOMIC DNA]</scope>
    <source>
        <strain evidence="2 3">S1AR25-5A</strain>
    </source>
</reference>
<organism evidence="2 3">
    <name type="scientific">Haloarcula terrestris</name>
    <dbReference type="NCBI Taxonomy" id="2950533"/>
    <lineage>
        <taxon>Archaea</taxon>
        <taxon>Methanobacteriati</taxon>
        <taxon>Methanobacteriota</taxon>
        <taxon>Stenosarchaea group</taxon>
        <taxon>Halobacteria</taxon>
        <taxon>Halobacteriales</taxon>
        <taxon>Haloarculaceae</taxon>
        <taxon>Haloarcula</taxon>
    </lineage>
</organism>
<dbReference type="PROSITE" id="PS51257">
    <property type="entry name" value="PROKAR_LIPOPROTEIN"/>
    <property type="match status" value="1"/>
</dbReference>
<dbReference type="Proteomes" id="UP001253439">
    <property type="component" value="Unassembled WGS sequence"/>
</dbReference>
<dbReference type="InterPro" id="IPR039424">
    <property type="entry name" value="SBP_5"/>
</dbReference>
<feature type="domain" description="Solute-binding protein family 5" evidence="1">
    <location>
        <begin position="106"/>
        <end position="501"/>
    </location>
</feature>
<proteinExistence type="predicted"/>
<accession>A0AAE4JHY5</accession>
<dbReference type="PANTHER" id="PTHR30290">
    <property type="entry name" value="PERIPLASMIC BINDING COMPONENT OF ABC TRANSPORTER"/>
    <property type="match status" value="1"/>
</dbReference>
<dbReference type="EMBL" id="JAMQOM010000009">
    <property type="protein sequence ID" value="MDS0223042.1"/>
    <property type="molecule type" value="Genomic_DNA"/>
</dbReference>
<evidence type="ECO:0000313" key="3">
    <source>
        <dbReference type="Proteomes" id="UP001253439"/>
    </source>
</evidence>
<dbReference type="GO" id="GO:0015833">
    <property type="term" value="P:peptide transport"/>
    <property type="evidence" value="ECO:0007669"/>
    <property type="project" value="TreeGrafter"/>
</dbReference>
<dbReference type="Gene3D" id="3.40.190.10">
    <property type="entry name" value="Periplasmic binding protein-like II"/>
    <property type="match status" value="1"/>
</dbReference>
<comment type="caution">
    <text evidence="2">The sequence shown here is derived from an EMBL/GenBank/DDBJ whole genome shotgun (WGS) entry which is preliminary data.</text>
</comment>
<protein>
    <submittedName>
        <fullName evidence="2">ABC transporter substrate-binding protein</fullName>
    </submittedName>
</protein>
<gene>
    <name evidence="2" type="ORF">NDI54_16980</name>
</gene>
<dbReference type="Gene3D" id="3.10.105.10">
    <property type="entry name" value="Dipeptide-binding Protein, Domain 3"/>
    <property type="match status" value="1"/>
</dbReference>
<dbReference type="AlphaFoldDB" id="A0AAE4JHY5"/>
<dbReference type="GO" id="GO:1904680">
    <property type="term" value="F:peptide transmembrane transporter activity"/>
    <property type="evidence" value="ECO:0007669"/>
    <property type="project" value="TreeGrafter"/>
</dbReference>
<dbReference type="Pfam" id="PF00496">
    <property type="entry name" value="SBP_bac_5"/>
    <property type="match status" value="1"/>
</dbReference>
<name>A0AAE4JHY5_9EURY</name>
<evidence type="ECO:0000313" key="2">
    <source>
        <dbReference type="EMBL" id="MDS0223042.1"/>
    </source>
</evidence>